<evidence type="ECO:0000259" key="11">
    <source>
        <dbReference type="Pfam" id="PF00535"/>
    </source>
</evidence>
<evidence type="ECO:0000313" key="12">
    <source>
        <dbReference type="EMBL" id="XDK25639.1"/>
    </source>
</evidence>
<dbReference type="GO" id="GO:0005886">
    <property type="term" value="C:plasma membrane"/>
    <property type="evidence" value="ECO:0007669"/>
    <property type="project" value="UniProtKB-SubCell"/>
</dbReference>
<dbReference type="PANTHER" id="PTHR48090:SF1">
    <property type="entry name" value="PROPHAGE BACTOPRENOL GLUCOSYL TRANSFERASE HOMOLOG"/>
    <property type="match status" value="1"/>
</dbReference>
<organism evidence="12">
    <name type="scientific">Vibrio sp. HB236076</name>
    <dbReference type="NCBI Taxonomy" id="3232307"/>
    <lineage>
        <taxon>Bacteria</taxon>
        <taxon>Pseudomonadati</taxon>
        <taxon>Pseudomonadota</taxon>
        <taxon>Gammaproteobacteria</taxon>
        <taxon>Vibrionales</taxon>
        <taxon>Vibrionaceae</taxon>
        <taxon>Vibrio</taxon>
    </lineage>
</organism>
<evidence type="ECO:0000256" key="2">
    <source>
        <dbReference type="ARBA" id="ARBA00022475"/>
    </source>
</evidence>
<keyword evidence="5 10" id="KW-0812">Transmembrane</keyword>
<dbReference type="InterPro" id="IPR029044">
    <property type="entry name" value="Nucleotide-diphossugar_trans"/>
</dbReference>
<evidence type="ECO:0000256" key="7">
    <source>
        <dbReference type="ARBA" id="ARBA00023136"/>
    </source>
</evidence>
<sequence length="329" mass="36705">MSALISIVVPCFNESEVIDQTVSELLAFGSHMRGYQFEFVFVNDGSSDDTESKLLAHSQAHDAIRVISFSRNFGHQVAVSAGIDASLGEAVVLIDADLQDPPAVIEQMIEKWQAGYDVVYGTRESREGESGFKRWSAKAFYRVLNRLSEVPIPLDTGDFRLMDREVVEQLKAMPEKSRFIRGMVSWVGFNQTSVSYQRAPRFAGETKYPLKKMIKFALDGILSFSVKPLKISIALGFMSSGIAFVMLIYSVINRLISDHWVSGWTSLLVSVLFMGGVQLISIGILGEYVARIYKQSQGRPLYIVKKTPGESGRDKNHSPCDSELSDRHE</sequence>
<keyword evidence="3 12" id="KW-0328">Glycosyltransferase</keyword>
<evidence type="ECO:0000256" key="9">
    <source>
        <dbReference type="SAM" id="MobiDB-lite"/>
    </source>
</evidence>
<dbReference type="EC" id="2.4.-.-" evidence="12"/>
<feature type="domain" description="Glycosyltransferase 2-like" evidence="11">
    <location>
        <begin position="6"/>
        <end position="170"/>
    </location>
</feature>
<name>A0AB39HCC2_9VIBR</name>
<dbReference type="CDD" id="cd04187">
    <property type="entry name" value="DPM1_like_bac"/>
    <property type="match status" value="1"/>
</dbReference>
<dbReference type="KEGG" id="vih:AB0763_03045"/>
<keyword evidence="2" id="KW-1003">Cell membrane</keyword>
<reference evidence="12" key="1">
    <citation type="submission" date="2024-07" db="EMBL/GenBank/DDBJ databases">
        <title>Genome Analysis of a Potential Novel Vibrio Species Secreting pH- and Thermo-stable Alginate Lyase and its Application in Producing Alginate Oligosaccharides.</title>
        <authorList>
            <person name="Huang H."/>
            <person name="Bao K."/>
        </authorList>
    </citation>
    <scope>NUCLEOTIDE SEQUENCE</scope>
    <source>
        <strain evidence="12">HB236076</strain>
    </source>
</reference>
<accession>A0AB39HCC2</accession>
<dbReference type="GO" id="GO:0016757">
    <property type="term" value="F:glycosyltransferase activity"/>
    <property type="evidence" value="ECO:0007669"/>
    <property type="project" value="UniProtKB-KW"/>
</dbReference>
<dbReference type="RefSeq" id="WP_306101081.1">
    <property type="nucleotide sequence ID" value="NZ_CP162601.1"/>
</dbReference>
<dbReference type="Gene3D" id="3.90.550.10">
    <property type="entry name" value="Spore Coat Polysaccharide Biosynthesis Protein SpsA, Chain A"/>
    <property type="match status" value="1"/>
</dbReference>
<gene>
    <name evidence="12" type="ORF">AB0763_03045</name>
</gene>
<keyword evidence="4 12" id="KW-0808">Transferase</keyword>
<evidence type="ECO:0000256" key="4">
    <source>
        <dbReference type="ARBA" id="ARBA00022679"/>
    </source>
</evidence>
<protein>
    <submittedName>
        <fullName evidence="12">Glycosyltransferase family 2 protein</fullName>
        <ecNumber evidence="12">2.4.-.-</ecNumber>
    </submittedName>
</protein>
<feature type="transmembrane region" description="Helical" evidence="10">
    <location>
        <begin position="264"/>
        <end position="290"/>
    </location>
</feature>
<dbReference type="PANTHER" id="PTHR48090">
    <property type="entry name" value="UNDECAPRENYL-PHOSPHATE 4-DEOXY-4-FORMAMIDO-L-ARABINOSE TRANSFERASE-RELATED"/>
    <property type="match status" value="1"/>
</dbReference>
<dbReference type="SUPFAM" id="SSF53448">
    <property type="entry name" value="Nucleotide-diphospho-sugar transferases"/>
    <property type="match status" value="1"/>
</dbReference>
<keyword evidence="7 10" id="KW-0472">Membrane</keyword>
<dbReference type="EMBL" id="CP162601">
    <property type="protein sequence ID" value="XDK25639.1"/>
    <property type="molecule type" value="Genomic_DNA"/>
</dbReference>
<dbReference type="Pfam" id="PF00535">
    <property type="entry name" value="Glycos_transf_2"/>
    <property type="match status" value="1"/>
</dbReference>
<evidence type="ECO:0000256" key="3">
    <source>
        <dbReference type="ARBA" id="ARBA00022676"/>
    </source>
</evidence>
<dbReference type="InterPro" id="IPR001173">
    <property type="entry name" value="Glyco_trans_2-like"/>
</dbReference>
<comment type="subcellular location">
    <subcellularLocation>
        <location evidence="1">Cell membrane</location>
        <topology evidence="1">Multi-pass membrane protein</topology>
    </subcellularLocation>
</comment>
<evidence type="ECO:0000256" key="10">
    <source>
        <dbReference type="SAM" id="Phobius"/>
    </source>
</evidence>
<dbReference type="InterPro" id="IPR050256">
    <property type="entry name" value="Glycosyltransferase_2"/>
</dbReference>
<keyword evidence="6 10" id="KW-1133">Transmembrane helix</keyword>
<comment type="similarity">
    <text evidence="8">Belongs to the glycosyltransferase 2 family. GtrB subfamily.</text>
</comment>
<evidence type="ECO:0000256" key="8">
    <source>
        <dbReference type="ARBA" id="ARBA00038152"/>
    </source>
</evidence>
<evidence type="ECO:0000256" key="1">
    <source>
        <dbReference type="ARBA" id="ARBA00004651"/>
    </source>
</evidence>
<dbReference type="AlphaFoldDB" id="A0AB39HCC2"/>
<evidence type="ECO:0000256" key="5">
    <source>
        <dbReference type="ARBA" id="ARBA00022692"/>
    </source>
</evidence>
<feature type="transmembrane region" description="Helical" evidence="10">
    <location>
        <begin position="231"/>
        <end position="252"/>
    </location>
</feature>
<dbReference type="FunFam" id="3.90.550.10:FF:000079">
    <property type="entry name" value="Probable glycosyl transferase"/>
    <property type="match status" value="1"/>
</dbReference>
<proteinExistence type="inferred from homology"/>
<evidence type="ECO:0000256" key="6">
    <source>
        <dbReference type="ARBA" id="ARBA00022989"/>
    </source>
</evidence>
<feature type="region of interest" description="Disordered" evidence="9">
    <location>
        <begin position="307"/>
        <end position="329"/>
    </location>
</feature>